<keyword evidence="2" id="KW-0805">Transcription regulation</keyword>
<accession>A0AAD1XBI4</accession>
<reference evidence="8" key="1">
    <citation type="submission" date="2023-07" db="EMBL/GenBank/DDBJ databases">
        <authorList>
            <consortium name="AG Swart"/>
            <person name="Singh M."/>
            <person name="Singh A."/>
            <person name="Seah K."/>
            <person name="Emmerich C."/>
        </authorList>
    </citation>
    <scope>NUCLEOTIDE SEQUENCE</scope>
    <source>
        <strain evidence="8">DP1</strain>
    </source>
</reference>
<dbReference type="EMBL" id="CAMPGE010009329">
    <property type="protein sequence ID" value="CAI2368200.1"/>
    <property type="molecule type" value="Genomic_DNA"/>
</dbReference>
<sequence>MNTIRNFRRKILQLSIPCTKEDHIQDLGLILVDAFDQVESFGDLPEKQPKLPQLSTEMKDVQMEPTSVEETKGQVEETKSTPKTTNAAERSWIPQNLEDKEMGFSSDAKDKEFIKYRLNNPRITKKGDKTVSEGMCNAYFEQRRNVLTQLLESFKENDVVIHPLMKKQKPKTGKSKTVGSKYRGVSKNKHKWQVMIMGNFKKFYIGGIKTEMEAAKLYDKLAIFYHGMEAKTNFQYTKVQIEALIAEPMNH</sequence>
<protein>
    <recommendedName>
        <fullName evidence="7">AP2/ERF domain-containing protein</fullName>
    </recommendedName>
</protein>
<evidence type="ECO:0000313" key="8">
    <source>
        <dbReference type="EMBL" id="CAI2368200.1"/>
    </source>
</evidence>
<feature type="domain" description="AP2/ERF" evidence="7">
    <location>
        <begin position="181"/>
        <end position="235"/>
    </location>
</feature>
<dbReference type="Proteomes" id="UP001295684">
    <property type="component" value="Unassembled WGS sequence"/>
</dbReference>
<evidence type="ECO:0000259" key="7">
    <source>
        <dbReference type="PROSITE" id="PS51032"/>
    </source>
</evidence>
<dbReference type="AlphaFoldDB" id="A0AAD1XBI4"/>
<gene>
    <name evidence="8" type="ORF">ECRASSUSDP1_LOCUS9491</name>
</gene>
<organism evidence="8 9">
    <name type="scientific">Euplotes crassus</name>
    <dbReference type="NCBI Taxonomy" id="5936"/>
    <lineage>
        <taxon>Eukaryota</taxon>
        <taxon>Sar</taxon>
        <taxon>Alveolata</taxon>
        <taxon>Ciliophora</taxon>
        <taxon>Intramacronucleata</taxon>
        <taxon>Spirotrichea</taxon>
        <taxon>Hypotrichia</taxon>
        <taxon>Euplotida</taxon>
        <taxon>Euplotidae</taxon>
        <taxon>Moneuplotes</taxon>
    </lineage>
</organism>
<dbReference type="PROSITE" id="PS51032">
    <property type="entry name" value="AP2_ERF"/>
    <property type="match status" value="1"/>
</dbReference>
<evidence type="ECO:0000256" key="5">
    <source>
        <dbReference type="ARBA" id="ARBA00023242"/>
    </source>
</evidence>
<dbReference type="SUPFAM" id="SSF54171">
    <property type="entry name" value="DNA-binding domain"/>
    <property type="match status" value="1"/>
</dbReference>
<evidence type="ECO:0000256" key="4">
    <source>
        <dbReference type="ARBA" id="ARBA00023163"/>
    </source>
</evidence>
<dbReference type="GO" id="GO:0003700">
    <property type="term" value="F:DNA-binding transcription factor activity"/>
    <property type="evidence" value="ECO:0007669"/>
    <property type="project" value="InterPro"/>
</dbReference>
<dbReference type="SMART" id="SM00380">
    <property type="entry name" value="AP2"/>
    <property type="match status" value="1"/>
</dbReference>
<dbReference type="GO" id="GO:0005634">
    <property type="term" value="C:nucleus"/>
    <property type="evidence" value="ECO:0007669"/>
    <property type="project" value="UniProtKB-SubCell"/>
</dbReference>
<proteinExistence type="predicted"/>
<evidence type="ECO:0000313" key="9">
    <source>
        <dbReference type="Proteomes" id="UP001295684"/>
    </source>
</evidence>
<keyword evidence="4" id="KW-0804">Transcription</keyword>
<comment type="subcellular location">
    <subcellularLocation>
        <location evidence="1">Nucleus</location>
    </subcellularLocation>
</comment>
<dbReference type="GO" id="GO:0003677">
    <property type="term" value="F:DNA binding"/>
    <property type="evidence" value="ECO:0007669"/>
    <property type="project" value="UniProtKB-KW"/>
</dbReference>
<name>A0AAD1XBI4_EUPCR</name>
<keyword evidence="3" id="KW-0238">DNA-binding</keyword>
<dbReference type="InterPro" id="IPR036955">
    <property type="entry name" value="AP2/ERF_dom_sf"/>
</dbReference>
<evidence type="ECO:0000256" key="6">
    <source>
        <dbReference type="SAM" id="MobiDB-lite"/>
    </source>
</evidence>
<dbReference type="InterPro" id="IPR016177">
    <property type="entry name" value="DNA-bd_dom_sf"/>
</dbReference>
<keyword evidence="9" id="KW-1185">Reference proteome</keyword>
<evidence type="ECO:0000256" key="1">
    <source>
        <dbReference type="ARBA" id="ARBA00004123"/>
    </source>
</evidence>
<feature type="compositionally biased region" description="Basic and acidic residues" evidence="6">
    <location>
        <begin position="69"/>
        <end position="80"/>
    </location>
</feature>
<keyword evidence="5" id="KW-0539">Nucleus</keyword>
<dbReference type="InterPro" id="IPR001471">
    <property type="entry name" value="AP2/ERF_dom"/>
</dbReference>
<evidence type="ECO:0000256" key="2">
    <source>
        <dbReference type="ARBA" id="ARBA00023015"/>
    </source>
</evidence>
<feature type="region of interest" description="Disordered" evidence="6">
    <location>
        <begin position="59"/>
        <end position="87"/>
    </location>
</feature>
<evidence type="ECO:0000256" key="3">
    <source>
        <dbReference type="ARBA" id="ARBA00023125"/>
    </source>
</evidence>
<comment type="caution">
    <text evidence="8">The sequence shown here is derived from an EMBL/GenBank/DDBJ whole genome shotgun (WGS) entry which is preliminary data.</text>
</comment>
<dbReference type="Gene3D" id="3.30.730.10">
    <property type="entry name" value="AP2/ERF domain"/>
    <property type="match status" value="1"/>
</dbReference>